<dbReference type="GeneID" id="60420985"/>
<comment type="similarity">
    <text evidence="2 12">Belongs to the UppP family.</text>
</comment>
<evidence type="ECO:0000256" key="6">
    <source>
        <dbReference type="ARBA" id="ARBA00022692"/>
    </source>
</evidence>
<comment type="catalytic activity">
    <reaction evidence="11 12">
        <text>di-trans,octa-cis-undecaprenyl diphosphate + H2O = di-trans,octa-cis-undecaprenyl phosphate + phosphate + H(+)</text>
        <dbReference type="Rhea" id="RHEA:28094"/>
        <dbReference type="ChEBI" id="CHEBI:15377"/>
        <dbReference type="ChEBI" id="CHEBI:15378"/>
        <dbReference type="ChEBI" id="CHEBI:43474"/>
        <dbReference type="ChEBI" id="CHEBI:58405"/>
        <dbReference type="ChEBI" id="CHEBI:60392"/>
        <dbReference type="EC" id="3.6.1.27"/>
    </reaction>
</comment>
<sequence length="272" mass="30383">MTVDIVQSLILGIVQGITEWLPISSSGHLALTQLLLNIHVPIFFDLILHIGTLAGLMGFYRTDLLMIFRSVFYSRSMSLQAVKEYRKLLMLIIIGTIPTAIIAFALKSFFEFSFYDFFLLSLGFLISGIFIYITKYFKKGSRDINNIDAILIGIAQGFSVFSSISRSGITISLGMIRQIDHTQLVRFSFLLSIPAILGGSVFDFVLMDSTQLSAIGEIPFSSYIVGFLSSAIVGYLTIKLLINIINRGKLYYFAYYCLGLAAILLIYSFIMV</sequence>
<keyword evidence="8 12" id="KW-1133">Transmembrane helix</keyword>
<evidence type="ECO:0000313" key="13">
    <source>
        <dbReference type="EMBL" id="ALI35061.1"/>
    </source>
</evidence>
<dbReference type="InterPro" id="IPR003824">
    <property type="entry name" value="UppP"/>
</dbReference>
<feature type="transmembrane region" description="Helical" evidence="12">
    <location>
        <begin position="218"/>
        <end position="238"/>
    </location>
</feature>
<dbReference type="PANTHER" id="PTHR30622">
    <property type="entry name" value="UNDECAPRENYL-DIPHOSPHATASE"/>
    <property type="match status" value="1"/>
</dbReference>
<feature type="transmembrane region" description="Helical" evidence="12">
    <location>
        <begin position="112"/>
        <end position="133"/>
    </location>
</feature>
<feature type="transmembrane region" description="Helical" evidence="12">
    <location>
        <begin position="46"/>
        <end position="68"/>
    </location>
</feature>
<proteinExistence type="inferred from homology"/>
<dbReference type="AlphaFoldDB" id="A0A654LXV0"/>
<reference evidence="14" key="1">
    <citation type="submission" date="2015-10" db="EMBL/GenBank/DDBJ databases">
        <title>Niche specialization of a soil ammonia-oxidizing archaeon, Candidatus Nitrosocosmicus oleophilus.</title>
        <authorList>
            <person name="Jung M.-Y."/>
            <person name="Rhee S.-K."/>
        </authorList>
    </citation>
    <scope>NUCLEOTIDE SEQUENCE [LARGE SCALE GENOMIC DNA]</scope>
    <source>
        <strain evidence="14">MY3</strain>
    </source>
</reference>
<gene>
    <name evidence="12 13" type="primary">uppP</name>
    <name evidence="13" type="ORF">NMY3_00852</name>
</gene>
<protein>
    <recommendedName>
        <fullName evidence="4 12">Undecaprenyl-diphosphatase</fullName>
        <ecNumber evidence="3 12">3.6.1.27</ecNumber>
    </recommendedName>
    <alternativeName>
        <fullName evidence="10 12">Undecaprenyl pyrophosphate phosphatase</fullName>
    </alternativeName>
</protein>
<comment type="subcellular location">
    <subcellularLocation>
        <location evidence="1 12">Cell membrane</location>
        <topology evidence="1 12">Multi-pass membrane protein</topology>
    </subcellularLocation>
</comment>
<dbReference type="Proteomes" id="UP000058925">
    <property type="component" value="Chromosome"/>
</dbReference>
<evidence type="ECO:0000256" key="4">
    <source>
        <dbReference type="ARBA" id="ARBA00021581"/>
    </source>
</evidence>
<evidence type="ECO:0000256" key="2">
    <source>
        <dbReference type="ARBA" id="ARBA00010621"/>
    </source>
</evidence>
<dbReference type="PANTHER" id="PTHR30622:SF2">
    <property type="entry name" value="UNDECAPRENYL-DIPHOSPHATASE"/>
    <property type="match status" value="1"/>
</dbReference>
<evidence type="ECO:0000256" key="10">
    <source>
        <dbReference type="ARBA" id="ARBA00032707"/>
    </source>
</evidence>
<keyword evidence="9 12" id="KW-0472">Membrane</keyword>
<evidence type="ECO:0000256" key="12">
    <source>
        <dbReference type="HAMAP-Rule" id="MF_01006"/>
    </source>
</evidence>
<evidence type="ECO:0000256" key="5">
    <source>
        <dbReference type="ARBA" id="ARBA00022475"/>
    </source>
</evidence>
<keyword evidence="7 12" id="KW-0378">Hydrolase</keyword>
<dbReference type="GO" id="GO:0050380">
    <property type="term" value="F:undecaprenyl-diphosphatase activity"/>
    <property type="evidence" value="ECO:0007669"/>
    <property type="project" value="UniProtKB-UniRule"/>
</dbReference>
<keyword evidence="5 12" id="KW-1003">Cell membrane</keyword>
<keyword evidence="14" id="KW-1185">Reference proteome</keyword>
<dbReference type="GO" id="GO:0005886">
    <property type="term" value="C:plasma membrane"/>
    <property type="evidence" value="ECO:0007669"/>
    <property type="project" value="UniProtKB-SubCell"/>
</dbReference>
<dbReference type="Pfam" id="PF02673">
    <property type="entry name" value="BacA"/>
    <property type="match status" value="1"/>
</dbReference>
<evidence type="ECO:0000256" key="1">
    <source>
        <dbReference type="ARBA" id="ARBA00004651"/>
    </source>
</evidence>
<feature type="transmembrane region" description="Helical" evidence="12">
    <location>
        <begin position="88"/>
        <end position="106"/>
    </location>
</feature>
<dbReference type="HAMAP" id="MF_01006">
    <property type="entry name" value="Undec_diphosphatase"/>
    <property type="match status" value="1"/>
</dbReference>
<comment type="function">
    <text evidence="12">Catalyzes the dephosphorylation of undecaprenyl diphosphate (UPP).</text>
</comment>
<evidence type="ECO:0000256" key="8">
    <source>
        <dbReference type="ARBA" id="ARBA00022989"/>
    </source>
</evidence>
<dbReference type="KEGG" id="taa:NMY3_00852"/>
<feature type="transmembrane region" description="Helical" evidence="12">
    <location>
        <begin position="250"/>
        <end position="270"/>
    </location>
</feature>
<dbReference type="OrthoDB" id="65864at2157"/>
<organism evidence="13 14">
    <name type="scientific">Candidatus Nitrosocosmicus oleophilus</name>
    <dbReference type="NCBI Taxonomy" id="1353260"/>
    <lineage>
        <taxon>Archaea</taxon>
        <taxon>Nitrososphaerota</taxon>
        <taxon>Nitrososphaeria</taxon>
        <taxon>Nitrososphaerales</taxon>
        <taxon>Nitrososphaeraceae</taxon>
        <taxon>Candidatus Nitrosocosmicus</taxon>
    </lineage>
</organism>
<evidence type="ECO:0000256" key="9">
    <source>
        <dbReference type="ARBA" id="ARBA00023136"/>
    </source>
</evidence>
<keyword evidence="6 12" id="KW-0812">Transmembrane</keyword>
<dbReference type="RefSeq" id="WP_196817607.1">
    <property type="nucleotide sequence ID" value="NZ_CP012850.1"/>
</dbReference>
<name>A0A654LXV0_9ARCH</name>
<evidence type="ECO:0000256" key="11">
    <source>
        <dbReference type="ARBA" id="ARBA00047594"/>
    </source>
</evidence>
<dbReference type="EMBL" id="CP012850">
    <property type="protein sequence ID" value="ALI35061.1"/>
    <property type="molecule type" value="Genomic_DNA"/>
</dbReference>
<evidence type="ECO:0000256" key="3">
    <source>
        <dbReference type="ARBA" id="ARBA00012374"/>
    </source>
</evidence>
<feature type="transmembrane region" description="Helical" evidence="12">
    <location>
        <begin position="184"/>
        <end position="206"/>
    </location>
</feature>
<evidence type="ECO:0000313" key="14">
    <source>
        <dbReference type="Proteomes" id="UP000058925"/>
    </source>
</evidence>
<evidence type="ECO:0000256" key="7">
    <source>
        <dbReference type="ARBA" id="ARBA00022801"/>
    </source>
</evidence>
<accession>A0A654LXV0</accession>
<dbReference type="EC" id="3.6.1.27" evidence="3 12"/>